<protein>
    <submittedName>
        <fullName evidence="3">Reverse transcriptase domain-containing protein</fullName>
    </submittedName>
</protein>
<gene>
    <name evidence="1" type="ORF">SCUD_LOCUS9682</name>
</gene>
<reference evidence="1 2" key="2">
    <citation type="submission" date="2018-11" db="EMBL/GenBank/DDBJ databases">
        <authorList>
            <consortium name="Pathogen Informatics"/>
        </authorList>
    </citation>
    <scope>NUCLEOTIDE SEQUENCE [LARGE SCALE GENOMIC DNA]</scope>
    <source>
        <strain evidence="1">Dakar</strain>
        <strain evidence="2">Dakar, Senegal</strain>
    </source>
</reference>
<proteinExistence type="predicted"/>
<evidence type="ECO:0000313" key="2">
    <source>
        <dbReference type="Proteomes" id="UP000279833"/>
    </source>
</evidence>
<accession>A0A183K3W4</accession>
<reference evidence="3" key="1">
    <citation type="submission" date="2016-06" db="UniProtKB">
        <authorList>
            <consortium name="WormBaseParasite"/>
        </authorList>
    </citation>
    <scope>IDENTIFICATION</scope>
</reference>
<dbReference type="EMBL" id="UZAK01033358">
    <property type="protein sequence ID" value="VDP36569.1"/>
    <property type="molecule type" value="Genomic_DNA"/>
</dbReference>
<dbReference type="WBParaSite" id="SCUD_0000968201-mRNA-1">
    <property type="protein sequence ID" value="SCUD_0000968201-mRNA-1"/>
    <property type="gene ID" value="SCUD_0000968201"/>
</dbReference>
<dbReference type="Proteomes" id="UP000279833">
    <property type="component" value="Unassembled WGS sequence"/>
</dbReference>
<organism evidence="3">
    <name type="scientific">Schistosoma curassoni</name>
    <dbReference type="NCBI Taxonomy" id="6186"/>
    <lineage>
        <taxon>Eukaryota</taxon>
        <taxon>Metazoa</taxon>
        <taxon>Spiralia</taxon>
        <taxon>Lophotrochozoa</taxon>
        <taxon>Platyhelminthes</taxon>
        <taxon>Trematoda</taxon>
        <taxon>Digenea</taxon>
        <taxon>Strigeidida</taxon>
        <taxon>Schistosomatoidea</taxon>
        <taxon>Schistosomatidae</taxon>
        <taxon>Schistosoma</taxon>
    </lineage>
</organism>
<name>A0A183K3W4_9TREM</name>
<evidence type="ECO:0000313" key="3">
    <source>
        <dbReference type="WBParaSite" id="SCUD_0000968201-mRNA-1"/>
    </source>
</evidence>
<dbReference type="PANTHER" id="PTHR19446">
    <property type="entry name" value="REVERSE TRANSCRIPTASES"/>
    <property type="match status" value="1"/>
</dbReference>
<sequence length="169" mass="19068">MLLIWVEYFKKLLNRPAPLKSPNIKAAPTDLPIDVGPPTIEQISMTIGQIKGGKAIGPDNIPSEAQKVDVAVTAKIHYILFCKILDEEKVQTNWEERYLINIPKKDDLNKCENCRGITLLSISGNVFNRVLLNRMNDSADTQLPEKQAGFRNDRLRTDTIATQLNNRLN</sequence>
<keyword evidence="2" id="KW-1185">Reference proteome</keyword>
<evidence type="ECO:0000313" key="1">
    <source>
        <dbReference type="EMBL" id="VDP36569.1"/>
    </source>
</evidence>
<dbReference type="AlphaFoldDB" id="A0A183K3W4"/>